<evidence type="ECO:0008006" key="3">
    <source>
        <dbReference type="Google" id="ProtNLM"/>
    </source>
</evidence>
<dbReference type="Proteomes" id="UP000800092">
    <property type="component" value="Unassembled WGS sequence"/>
</dbReference>
<name>A0A6A6HB30_VIRVR</name>
<evidence type="ECO:0000313" key="1">
    <source>
        <dbReference type="EMBL" id="KAF2234683.1"/>
    </source>
</evidence>
<dbReference type="EMBL" id="ML991797">
    <property type="protein sequence ID" value="KAF2234683.1"/>
    <property type="molecule type" value="Genomic_DNA"/>
</dbReference>
<accession>A0A6A6HB30</accession>
<protein>
    <recommendedName>
        <fullName evidence="3">F-box domain-containing protein</fullName>
    </recommendedName>
</protein>
<gene>
    <name evidence="1" type="ORF">EV356DRAFT_501612</name>
</gene>
<organism evidence="1 2">
    <name type="scientific">Viridothelium virens</name>
    <name type="common">Speckled blister lichen</name>
    <name type="synonym">Trypethelium virens</name>
    <dbReference type="NCBI Taxonomy" id="1048519"/>
    <lineage>
        <taxon>Eukaryota</taxon>
        <taxon>Fungi</taxon>
        <taxon>Dikarya</taxon>
        <taxon>Ascomycota</taxon>
        <taxon>Pezizomycotina</taxon>
        <taxon>Dothideomycetes</taxon>
        <taxon>Dothideomycetes incertae sedis</taxon>
        <taxon>Trypetheliales</taxon>
        <taxon>Trypetheliaceae</taxon>
        <taxon>Viridothelium</taxon>
    </lineage>
</organism>
<dbReference type="OrthoDB" id="3639579at2759"/>
<dbReference type="AlphaFoldDB" id="A0A6A6HB30"/>
<keyword evidence="2" id="KW-1185">Reference proteome</keyword>
<sequence>MIGFLGLPPELRIQIYNDLIPPDQHVSYPVPFDGCLSIFQLCRHIRAEASAKLFSDRISVHALLGYGYMNDLIITSWTPYIRRLHIEVGFDALWILEVDHGVSPESKTPSYSAWLSTQATDLAQWIAYFKSLQTLELRLCFTLYHKAIAKDRITELFGKIGTSAEIIVSDGLSSYLGKSACSRIARKLHARRNRALEQSASD</sequence>
<evidence type="ECO:0000313" key="2">
    <source>
        <dbReference type="Proteomes" id="UP000800092"/>
    </source>
</evidence>
<proteinExistence type="predicted"/>
<reference evidence="1" key="1">
    <citation type="journal article" date="2020" name="Stud. Mycol.">
        <title>101 Dothideomycetes genomes: a test case for predicting lifestyles and emergence of pathogens.</title>
        <authorList>
            <person name="Haridas S."/>
            <person name="Albert R."/>
            <person name="Binder M."/>
            <person name="Bloem J."/>
            <person name="Labutti K."/>
            <person name="Salamov A."/>
            <person name="Andreopoulos B."/>
            <person name="Baker S."/>
            <person name="Barry K."/>
            <person name="Bills G."/>
            <person name="Bluhm B."/>
            <person name="Cannon C."/>
            <person name="Castanera R."/>
            <person name="Culley D."/>
            <person name="Daum C."/>
            <person name="Ezra D."/>
            <person name="Gonzalez J."/>
            <person name="Henrissat B."/>
            <person name="Kuo A."/>
            <person name="Liang C."/>
            <person name="Lipzen A."/>
            <person name="Lutzoni F."/>
            <person name="Magnuson J."/>
            <person name="Mondo S."/>
            <person name="Nolan M."/>
            <person name="Ohm R."/>
            <person name="Pangilinan J."/>
            <person name="Park H.-J."/>
            <person name="Ramirez L."/>
            <person name="Alfaro M."/>
            <person name="Sun H."/>
            <person name="Tritt A."/>
            <person name="Yoshinaga Y."/>
            <person name="Zwiers L.-H."/>
            <person name="Turgeon B."/>
            <person name="Goodwin S."/>
            <person name="Spatafora J."/>
            <person name="Crous P."/>
            <person name="Grigoriev I."/>
        </authorList>
    </citation>
    <scope>NUCLEOTIDE SEQUENCE</scope>
    <source>
        <strain evidence="1">Tuck. ex Michener</strain>
    </source>
</reference>